<dbReference type="Proteomes" id="UP001497382">
    <property type="component" value="Unassembled WGS sequence"/>
</dbReference>
<evidence type="ECO:0000256" key="4">
    <source>
        <dbReference type="ARBA" id="ARBA00019613"/>
    </source>
</evidence>
<evidence type="ECO:0000259" key="12">
    <source>
        <dbReference type="Pfam" id="PF09606"/>
    </source>
</evidence>
<dbReference type="AlphaFoldDB" id="A0AAV1ZZ71"/>
<gene>
    <name evidence="10" type="primary">MED15</name>
    <name evidence="13" type="ORF">LARSCL_LOCUS8297</name>
</gene>
<dbReference type="Pfam" id="PF09606">
    <property type="entry name" value="Med15_N"/>
    <property type="match status" value="1"/>
</dbReference>
<accession>A0AAV1ZZ71</accession>
<dbReference type="InterPro" id="IPR036529">
    <property type="entry name" value="KIX_dom_sf"/>
</dbReference>
<evidence type="ECO:0000256" key="11">
    <source>
        <dbReference type="SAM" id="MobiDB-lite"/>
    </source>
</evidence>
<keyword evidence="6 10" id="KW-0010">Activator</keyword>
<keyword evidence="7 10" id="KW-0804">Transcription</keyword>
<evidence type="ECO:0000256" key="7">
    <source>
        <dbReference type="ARBA" id="ARBA00023163"/>
    </source>
</evidence>
<comment type="similarity">
    <text evidence="2 10">Belongs to the Mediator complex subunit 15 family.</text>
</comment>
<evidence type="ECO:0000256" key="9">
    <source>
        <dbReference type="ARBA" id="ARBA00032016"/>
    </source>
</evidence>
<proteinExistence type="inferred from homology"/>
<comment type="subunit">
    <text evidence="3 10">Component of the Mediator complex.</text>
</comment>
<comment type="function">
    <text evidence="10">Component of the Mediator complex, a coactivator involved in the regulated transcription of nearly all RNA polymerase II-dependent genes. Mediator functions as a bridge to convey information from gene-specific regulatory proteins to the basal RNA polymerase II transcription machinery. Mediator is recruited to promoters by direct interactions with regulatory proteins and serves as a scaffold for the assembly of a functional preinitiation complex with RNA polymerase II and the general transcription factors.</text>
</comment>
<dbReference type="PANTHER" id="PTHR31804">
    <property type="entry name" value="MEDIATOR OF RNA POLYMERASE II TRANSCRIPTION SUBUNIT 15"/>
    <property type="match status" value="1"/>
</dbReference>
<evidence type="ECO:0000313" key="13">
    <source>
        <dbReference type="EMBL" id="CAL1275791.1"/>
    </source>
</evidence>
<evidence type="ECO:0000256" key="5">
    <source>
        <dbReference type="ARBA" id="ARBA00023015"/>
    </source>
</evidence>
<dbReference type="Gene3D" id="1.10.246.20">
    <property type="entry name" value="Coactivator CBP, KIX domain"/>
    <property type="match status" value="1"/>
</dbReference>
<keyword evidence="14" id="KW-1185">Reference proteome</keyword>
<evidence type="ECO:0000256" key="2">
    <source>
        <dbReference type="ARBA" id="ARBA00009807"/>
    </source>
</evidence>
<evidence type="ECO:0000313" key="14">
    <source>
        <dbReference type="Proteomes" id="UP001497382"/>
    </source>
</evidence>
<dbReference type="EMBL" id="CAXIEN010000088">
    <property type="protein sequence ID" value="CAL1275791.1"/>
    <property type="molecule type" value="Genomic_DNA"/>
</dbReference>
<reference evidence="13 14" key="1">
    <citation type="submission" date="2024-04" db="EMBL/GenBank/DDBJ databases">
        <authorList>
            <person name="Rising A."/>
            <person name="Reimegard J."/>
            <person name="Sonavane S."/>
            <person name="Akerstrom W."/>
            <person name="Nylinder S."/>
            <person name="Hedman E."/>
            <person name="Kallberg Y."/>
        </authorList>
    </citation>
    <scope>NUCLEOTIDE SEQUENCE [LARGE SCALE GENOMIC DNA]</scope>
</reference>
<feature type="domain" description="Mediator of RNA polymerase II transcription subunit 15 N-terminal" evidence="12">
    <location>
        <begin position="9"/>
        <end position="77"/>
    </location>
</feature>
<keyword evidence="8 10" id="KW-0539">Nucleus</keyword>
<dbReference type="GO" id="GO:0006355">
    <property type="term" value="P:regulation of DNA-templated transcription"/>
    <property type="evidence" value="ECO:0007669"/>
    <property type="project" value="InterPro"/>
</dbReference>
<dbReference type="GO" id="GO:0005634">
    <property type="term" value="C:nucleus"/>
    <property type="evidence" value="ECO:0007669"/>
    <property type="project" value="UniProtKB-SubCell"/>
</dbReference>
<evidence type="ECO:0000256" key="10">
    <source>
        <dbReference type="RuleBase" id="RU364148"/>
    </source>
</evidence>
<evidence type="ECO:0000256" key="6">
    <source>
        <dbReference type="ARBA" id="ARBA00023159"/>
    </source>
</evidence>
<dbReference type="PANTHER" id="PTHR31804:SF3">
    <property type="entry name" value="MEDIATOR OF RNA POLYMERASE II TRANSCRIPTION SUBUNIT 15"/>
    <property type="match status" value="1"/>
</dbReference>
<name>A0AAV1ZZ71_9ARAC</name>
<feature type="compositionally biased region" description="Polar residues" evidence="11">
    <location>
        <begin position="75"/>
        <end position="85"/>
    </location>
</feature>
<organism evidence="13 14">
    <name type="scientific">Larinioides sclopetarius</name>
    <dbReference type="NCBI Taxonomy" id="280406"/>
    <lineage>
        <taxon>Eukaryota</taxon>
        <taxon>Metazoa</taxon>
        <taxon>Ecdysozoa</taxon>
        <taxon>Arthropoda</taxon>
        <taxon>Chelicerata</taxon>
        <taxon>Arachnida</taxon>
        <taxon>Araneae</taxon>
        <taxon>Araneomorphae</taxon>
        <taxon>Entelegynae</taxon>
        <taxon>Araneoidea</taxon>
        <taxon>Araneidae</taxon>
        <taxon>Larinioides</taxon>
    </lineage>
</organism>
<dbReference type="InterPro" id="IPR019087">
    <property type="entry name" value="Med15_N"/>
</dbReference>
<evidence type="ECO:0000256" key="8">
    <source>
        <dbReference type="ARBA" id="ARBA00023242"/>
    </source>
</evidence>
<evidence type="ECO:0000256" key="1">
    <source>
        <dbReference type="ARBA" id="ARBA00004123"/>
    </source>
</evidence>
<comment type="caution">
    <text evidence="13">The sequence shown here is derived from an EMBL/GenBank/DDBJ whole genome shotgun (WGS) entry which is preliminary data.</text>
</comment>
<dbReference type="GO" id="GO:0003712">
    <property type="term" value="F:transcription coregulator activity"/>
    <property type="evidence" value="ECO:0007669"/>
    <property type="project" value="InterPro"/>
</dbReference>
<dbReference type="FunFam" id="1.10.246.20:FF:000002">
    <property type="entry name" value="Mediator of RNA polymerase II transcription subunit 15"/>
    <property type="match status" value="1"/>
</dbReference>
<feature type="region of interest" description="Disordered" evidence="11">
    <location>
        <begin position="75"/>
        <end position="98"/>
    </location>
</feature>
<sequence>MENMADSQDNAWRTHSFRQNVRAKIEEAIRQSGNPTTKSVGEMENHVFQKAKTREEYLGYVARLIIHVREMNIRKTSTTHPGTSSTRRKQLRKTDSATGEVKDFKDGLQALQEMTMLLQEFPTLLGAARRCRSVKTRNEKVSIVIDALLNG</sequence>
<evidence type="ECO:0000256" key="3">
    <source>
        <dbReference type="ARBA" id="ARBA00011837"/>
    </source>
</evidence>
<comment type="subcellular location">
    <subcellularLocation>
        <location evidence="1 10">Nucleus</location>
    </subcellularLocation>
</comment>
<protein>
    <recommendedName>
        <fullName evidence="4 10">Mediator of RNA polymerase II transcription subunit 15</fullName>
    </recommendedName>
    <alternativeName>
        <fullName evidence="9 10">Mediator complex subunit 15</fullName>
    </alternativeName>
</protein>
<keyword evidence="5 10" id="KW-0805">Transcription regulation</keyword>